<comment type="caution">
    <text evidence="3">The sequence shown here is derived from an EMBL/GenBank/DDBJ whole genome shotgun (WGS) entry which is preliminary data.</text>
</comment>
<dbReference type="Gene3D" id="3.40.50.410">
    <property type="entry name" value="von Willebrand factor, type A domain"/>
    <property type="match status" value="1"/>
</dbReference>
<dbReference type="Proteomes" id="UP000283374">
    <property type="component" value="Unassembled WGS sequence"/>
</dbReference>
<evidence type="ECO:0000313" key="4">
    <source>
        <dbReference type="Proteomes" id="UP000283374"/>
    </source>
</evidence>
<name>A0A413RKK4_9CELL</name>
<dbReference type="InterPro" id="IPR002035">
    <property type="entry name" value="VWF_A"/>
</dbReference>
<dbReference type="PANTHER" id="PTHR32097:SF4">
    <property type="entry name" value="GENERAL STRESS PROTEIN 16U"/>
    <property type="match status" value="1"/>
</dbReference>
<accession>A0A413RKK4</accession>
<gene>
    <name evidence="3" type="ORF">D1825_11225</name>
</gene>
<dbReference type="InterPro" id="IPR051324">
    <property type="entry name" value="Stress/Tellurium_Resist"/>
</dbReference>
<protein>
    <submittedName>
        <fullName evidence="3">Stress protein</fullName>
    </submittedName>
</protein>
<dbReference type="SUPFAM" id="SSF53300">
    <property type="entry name" value="vWA-like"/>
    <property type="match status" value="1"/>
</dbReference>
<comment type="similarity">
    <text evidence="1">Belongs to the CAPAB/TerDEXZ family.</text>
</comment>
<evidence type="ECO:0000256" key="1">
    <source>
        <dbReference type="ARBA" id="ARBA00008775"/>
    </source>
</evidence>
<dbReference type="InterPro" id="IPR036465">
    <property type="entry name" value="vWFA_dom_sf"/>
</dbReference>
<organism evidence="3 4">
    <name type="scientific">Cellulomonas rhizosphaerae</name>
    <dbReference type="NCBI Taxonomy" id="2293719"/>
    <lineage>
        <taxon>Bacteria</taxon>
        <taxon>Bacillati</taxon>
        <taxon>Actinomycetota</taxon>
        <taxon>Actinomycetes</taxon>
        <taxon>Micrococcales</taxon>
        <taxon>Cellulomonadaceae</taxon>
        <taxon>Cellulomonas</taxon>
    </lineage>
</organism>
<dbReference type="EMBL" id="QWKP01000201">
    <property type="protein sequence ID" value="RHA39802.1"/>
    <property type="molecule type" value="Genomic_DNA"/>
</dbReference>
<dbReference type="Gene3D" id="2.60.60.30">
    <property type="entry name" value="sav2460 like domains"/>
    <property type="match status" value="1"/>
</dbReference>
<dbReference type="AlphaFoldDB" id="A0A413RKK4"/>
<feature type="domain" description="VWFA" evidence="2">
    <location>
        <begin position="255"/>
        <end position="433"/>
    </location>
</feature>
<evidence type="ECO:0000259" key="2">
    <source>
        <dbReference type="PROSITE" id="PS50234"/>
    </source>
</evidence>
<reference evidence="3 4" key="1">
    <citation type="submission" date="2018-08" db="EMBL/GenBank/DDBJ databases">
        <title>Cellulomonas rhizosphaerae sp. nov., a novel actinomycete isolated from soil.</title>
        <authorList>
            <person name="Tian Y."/>
        </authorList>
    </citation>
    <scope>NUCLEOTIDE SEQUENCE [LARGE SCALE GENOMIC DNA]</scope>
    <source>
        <strain evidence="3 4">NEAU-TCZ24</strain>
    </source>
</reference>
<keyword evidence="4" id="KW-1185">Reference proteome</keyword>
<dbReference type="SMART" id="SM00327">
    <property type="entry name" value="VWA"/>
    <property type="match status" value="1"/>
</dbReference>
<sequence>MRNRRAGTVTTANTPRWAEYVSTSRLRSTFVASAIQASVPHGRPAQPYPRHVTVLSPGQNLPLPSSSVRVEVSGAVDLTALVLSASGTVDGDADMVFFNQPSAPGARLGGSVLEVDLTGLRGGAERVALVASPAVTGQTFGQVAGVALTLTSGSLTASFAPAASTTESALVLCELYLRGGAWKVRAVGQGYSDGLAGLARDFGVDVADDPPAPAPVSLIKGEERLPPEMRQALNLRKDLVTVSLRKKGASGLKARVIGVLDVSGSTAGMYRRGVFARAVERVMPVAAAMDDDAEMQMFLMGARALRVDDLQVGDLPQWLAAYTAKRPADAGGTNNEPAAIEEVLRFVATQSPDVPTLVLFFHDGGVTDNRRTEAAIRAAVPSPVFWQFIGLGRSNYGILARLDDLAGRAVDNTGFFALDDIDAVPDSELYDRLVHEFPDWVRAFYPAGHPARASLRG</sequence>
<proteinExistence type="inferred from homology"/>
<dbReference type="Pfam" id="PF10138">
    <property type="entry name" value="vWA-TerF-like"/>
    <property type="match status" value="1"/>
</dbReference>
<dbReference type="PANTHER" id="PTHR32097">
    <property type="entry name" value="CAMP-BINDING PROTEIN 1-RELATED"/>
    <property type="match status" value="1"/>
</dbReference>
<dbReference type="Pfam" id="PF02342">
    <property type="entry name" value="TerD"/>
    <property type="match status" value="1"/>
</dbReference>
<dbReference type="InterPro" id="IPR019303">
    <property type="entry name" value="vWA_TerF_C"/>
</dbReference>
<dbReference type="OrthoDB" id="56224at2"/>
<dbReference type="CDD" id="cd06974">
    <property type="entry name" value="TerD_like"/>
    <property type="match status" value="1"/>
</dbReference>
<dbReference type="InterPro" id="IPR003325">
    <property type="entry name" value="TerD"/>
</dbReference>
<dbReference type="PROSITE" id="PS50234">
    <property type="entry name" value="VWFA"/>
    <property type="match status" value="1"/>
</dbReference>
<evidence type="ECO:0000313" key="3">
    <source>
        <dbReference type="EMBL" id="RHA39802.1"/>
    </source>
</evidence>